<keyword evidence="9" id="KW-1185">Reference proteome</keyword>
<dbReference type="EMBL" id="JAKOGI010000963">
    <property type="protein sequence ID" value="KAJ8428839.1"/>
    <property type="molecule type" value="Genomic_DNA"/>
</dbReference>
<dbReference type="OrthoDB" id="1911901at2759"/>
<dbReference type="PANTHER" id="PTHR31072">
    <property type="entry name" value="TRANSCRIPTION FACTOR TCP4-RELATED"/>
    <property type="match status" value="1"/>
</dbReference>
<name>A0A9Q1JPW5_9CARY</name>
<dbReference type="Pfam" id="PF03634">
    <property type="entry name" value="TCP"/>
    <property type="match status" value="1"/>
</dbReference>
<gene>
    <name evidence="8" type="ORF">Cgig2_003387</name>
</gene>
<dbReference type="InterPro" id="IPR017887">
    <property type="entry name" value="TF_TCP_subgr"/>
</dbReference>
<dbReference type="PROSITE" id="PS51369">
    <property type="entry name" value="TCP"/>
    <property type="match status" value="1"/>
</dbReference>
<evidence type="ECO:0000256" key="2">
    <source>
        <dbReference type="ARBA" id="ARBA00023015"/>
    </source>
</evidence>
<evidence type="ECO:0000256" key="5">
    <source>
        <dbReference type="ARBA" id="ARBA00023242"/>
    </source>
</evidence>
<dbReference type="AlphaFoldDB" id="A0A9Q1JPW5"/>
<keyword evidence="2" id="KW-0805">Transcription regulation</keyword>
<dbReference type="GO" id="GO:0005634">
    <property type="term" value="C:nucleus"/>
    <property type="evidence" value="ECO:0007669"/>
    <property type="project" value="UniProtKB-SubCell"/>
</dbReference>
<keyword evidence="3" id="KW-0238">DNA-binding</keyword>
<keyword evidence="4" id="KW-0804">Transcription</keyword>
<dbReference type="PROSITE" id="PS51257">
    <property type="entry name" value="PROKAR_LIPOPROTEIN"/>
    <property type="match status" value="1"/>
</dbReference>
<feature type="compositionally biased region" description="Basic and acidic residues" evidence="6">
    <location>
        <begin position="1"/>
        <end position="12"/>
    </location>
</feature>
<feature type="compositionally biased region" description="Basic and acidic residues" evidence="6">
    <location>
        <begin position="46"/>
        <end position="58"/>
    </location>
</feature>
<dbReference type="Proteomes" id="UP001153076">
    <property type="component" value="Unassembled WGS sequence"/>
</dbReference>
<evidence type="ECO:0000256" key="4">
    <source>
        <dbReference type="ARBA" id="ARBA00023163"/>
    </source>
</evidence>
<dbReference type="InterPro" id="IPR005333">
    <property type="entry name" value="Transcription_factor_TCP"/>
</dbReference>
<organism evidence="8 9">
    <name type="scientific">Carnegiea gigantea</name>
    <dbReference type="NCBI Taxonomy" id="171969"/>
    <lineage>
        <taxon>Eukaryota</taxon>
        <taxon>Viridiplantae</taxon>
        <taxon>Streptophyta</taxon>
        <taxon>Embryophyta</taxon>
        <taxon>Tracheophyta</taxon>
        <taxon>Spermatophyta</taxon>
        <taxon>Magnoliopsida</taxon>
        <taxon>eudicotyledons</taxon>
        <taxon>Gunneridae</taxon>
        <taxon>Pentapetalae</taxon>
        <taxon>Caryophyllales</taxon>
        <taxon>Cactineae</taxon>
        <taxon>Cactaceae</taxon>
        <taxon>Cactoideae</taxon>
        <taxon>Echinocereeae</taxon>
        <taxon>Carnegiea</taxon>
    </lineage>
</organism>
<accession>A0A9Q1JPW5</accession>
<evidence type="ECO:0000256" key="3">
    <source>
        <dbReference type="ARBA" id="ARBA00023125"/>
    </source>
</evidence>
<feature type="region of interest" description="Disordered" evidence="6">
    <location>
        <begin position="1"/>
        <end position="60"/>
    </location>
</feature>
<feature type="domain" description="TCP" evidence="7">
    <location>
        <begin position="47"/>
        <end position="101"/>
    </location>
</feature>
<keyword evidence="5" id="KW-0539">Nucleus</keyword>
<comment type="caution">
    <text evidence="8">The sequence shown here is derived from an EMBL/GenBank/DDBJ whole genome shotgun (WGS) entry which is preliminary data.</text>
</comment>
<feature type="compositionally biased region" description="Low complexity" evidence="6">
    <location>
        <begin position="13"/>
        <end position="23"/>
    </location>
</feature>
<comment type="subcellular location">
    <subcellularLocation>
        <location evidence="1">Nucleus</location>
    </subcellularLocation>
</comment>
<dbReference type="GO" id="GO:0043565">
    <property type="term" value="F:sequence-specific DNA binding"/>
    <property type="evidence" value="ECO:0007669"/>
    <property type="project" value="TreeGrafter"/>
</dbReference>
<evidence type="ECO:0000259" key="7">
    <source>
        <dbReference type="PROSITE" id="PS51369"/>
    </source>
</evidence>
<evidence type="ECO:0000256" key="6">
    <source>
        <dbReference type="SAM" id="MobiDB-lite"/>
    </source>
</evidence>
<evidence type="ECO:0000313" key="9">
    <source>
        <dbReference type="Proteomes" id="UP001153076"/>
    </source>
</evidence>
<sequence length="389" mass="42723">MDDNRPAEEKQQQQHQQQLTTTTSCKDDNHQKKQQHQQQLAPKRSSNKDRHTKVDGRSRRIRMPALCAARVFQLTRELGHKTDGETIQWLLQQAEPAIIAATGTGTIPASFLTTAASGASVSQQGTSVSLGLHPKIGELRAENRTNWGNFGDSLGRSQVGTSIWPSIGAGYAQVFDASSSGGSTSNLGAQNSSYVTNFSLQGVGLPTANMGLLTSWGLSLFEKCNKVLFFANLPFSRALFVTSHLPQPQMPDFIFKILSFDWVKLWRSELVVYDDDNIDYVTNDNHACENANLIETSVGQSPKGCNRGTASGRNTMILLRALTERDSCQALRCSETILMLLLNTLHALLDVQYAMSQKGRHTQQRDLGLKLGAFQPSIVISTGDTELLN</sequence>
<evidence type="ECO:0000256" key="1">
    <source>
        <dbReference type="ARBA" id="ARBA00004123"/>
    </source>
</evidence>
<dbReference type="GO" id="GO:0003700">
    <property type="term" value="F:DNA-binding transcription factor activity"/>
    <property type="evidence" value="ECO:0007669"/>
    <property type="project" value="InterPro"/>
</dbReference>
<evidence type="ECO:0000313" key="8">
    <source>
        <dbReference type="EMBL" id="KAJ8428839.1"/>
    </source>
</evidence>
<reference evidence="8" key="1">
    <citation type="submission" date="2022-04" db="EMBL/GenBank/DDBJ databases">
        <title>Carnegiea gigantea Genome sequencing and assembly v2.</title>
        <authorList>
            <person name="Copetti D."/>
            <person name="Sanderson M.J."/>
            <person name="Burquez A."/>
            <person name="Wojciechowski M.F."/>
        </authorList>
    </citation>
    <scope>NUCLEOTIDE SEQUENCE</scope>
    <source>
        <strain evidence="8">SGP5-SGP5p</strain>
        <tissue evidence="8">Aerial part</tissue>
    </source>
</reference>
<protein>
    <recommendedName>
        <fullName evidence="7">TCP domain-containing protein</fullName>
    </recommendedName>
</protein>
<dbReference type="PANTHER" id="PTHR31072:SF218">
    <property type="entry name" value="TRANSCRIPTION FACTOR TCP11-RELATED"/>
    <property type="match status" value="1"/>
</dbReference>
<proteinExistence type="predicted"/>